<evidence type="ECO:0000256" key="7">
    <source>
        <dbReference type="SAM" id="Phobius"/>
    </source>
</evidence>
<evidence type="ECO:0000256" key="1">
    <source>
        <dbReference type="ARBA" id="ARBA00004141"/>
    </source>
</evidence>
<evidence type="ECO:0000256" key="3">
    <source>
        <dbReference type="ARBA" id="ARBA00022448"/>
    </source>
</evidence>
<organism evidence="9 10">
    <name type="scientific">Aquiluna borgnonia</name>
    <dbReference type="NCBI Taxonomy" id="2499157"/>
    <lineage>
        <taxon>Bacteria</taxon>
        <taxon>Bacillati</taxon>
        <taxon>Actinomycetota</taxon>
        <taxon>Actinomycetes</taxon>
        <taxon>Micrococcales</taxon>
        <taxon>Microbacteriaceae</taxon>
        <taxon>Luna cluster</taxon>
        <taxon>Luna-1 subcluster</taxon>
        <taxon>Aquiluna</taxon>
    </lineage>
</organism>
<dbReference type="KEGG" id="aqg:HRU87_02800"/>
<keyword evidence="3" id="KW-0813">Transport</keyword>
<gene>
    <name evidence="9" type="ORF">HRU87_02800</name>
</gene>
<protein>
    <submittedName>
        <fullName evidence="9">Cation:proton antiporter</fullName>
    </submittedName>
</protein>
<keyword evidence="6 7" id="KW-0472">Membrane</keyword>
<dbReference type="EMBL" id="CP054056">
    <property type="protein sequence ID" value="QKJ25142.1"/>
    <property type="molecule type" value="Genomic_DNA"/>
</dbReference>
<evidence type="ECO:0000313" key="10">
    <source>
        <dbReference type="Proteomes" id="UP000501003"/>
    </source>
</evidence>
<keyword evidence="5 7" id="KW-1133">Transmembrane helix</keyword>
<dbReference type="Gene3D" id="1.20.1530.20">
    <property type="match status" value="1"/>
</dbReference>
<evidence type="ECO:0000256" key="6">
    <source>
        <dbReference type="ARBA" id="ARBA00023136"/>
    </source>
</evidence>
<feature type="transmembrane region" description="Helical" evidence="7">
    <location>
        <begin position="185"/>
        <end position="210"/>
    </location>
</feature>
<dbReference type="AlphaFoldDB" id="A0A7D4Q626"/>
<dbReference type="InterPro" id="IPR006153">
    <property type="entry name" value="Cation/H_exchanger_TM"/>
</dbReference>
<feature type="domain" description="Cation/H+ exchanger transmembrane" evidence="8">
    <location>
        <begin position="28"/>
        <end position="385"/>
    </location>
</feature>
<dbReference type="PANTHER" id="PTHR42751">
    <property type="entry name" value="SODIUM/HYDROGEN EXCHANGER FAMILY/TRKA DOMAIN PROTEIN"/>
    <property type="match status" value="1"/>
</dbReference>
<feature type="transmembrane region" description="Helical" evidence="7">
    <location>
        <begin position="76"/>
        <end position="95"/>
    </location>
</feature>
<comment type="similarity">
    <text evidence="2">Belongs to the monovalent cation:proton antiporter 2 (CPA2) transporter (TC 2.A.37) family.</text>
</comment>
<feature type="transmembrane region" description="Helical" evidence="7">
    <location>
        <begin position="159"/>
        <end position="178"/>
    </location>
</feature>
<evidence type="ECO:0000256" key="4">
    <source>
        <dbReference type="ARBA" id="ARBA00022692"/>
    </source>
</evidence>
<name>A0A7D4Q626_9MICO</name>
<keyword evidence="4 7" id="KW-0812">Transmembrane</keyword>
<evidence type="ECO:0000256" key="5">
    <source>
        <dbReference type="ARBA" id="ARBA00022989"/>
    </source>
</evidence>
<dbReference type="Proteomes" id="UP000501003">
    <property type="component" value="Chromosome"/>
</dbReference>
<feature type="transmembrane region" description="Helical" evidence="7">
    <location>
        <begin position="366"/>
        <end position="385"/>
    </location>
</feature>
<feature type="transmembrane region" description="Helical" evidence="7">
    <location>
        <begin position="44"/>
        <end position="64"/>
    </location>
</feature>
<accession>A0A7D4Q626</accession>
<evidence type="ECO:0000259" key="8">
    <source>
        <dbReference type="Pfam" id="PF00999"/>
    </source>
</evidence>
<sequence>MSMFQILSAAAADPADSILLAEIGGALLVLGIVAFIANRLKFSVVPLYLLVGLAIGEGGLVPLGVSEDFLDTGAQIGAIMLLLLLGLEYSAYDLAKAFQERKSAGLIDFLANSTPGFILGLLLGWGVGGALALAGITYVSSSGIAAQLIKEMGWRKSEVAKRAIGVLVFEDLALAPYLPFLTSVVLGVSVISGLISVSLALAITGLVILISFKGTSKLVKILDPNEPGGLLLTVFGAALLAAGLADLVGFSGVVAAFLIGLLLTGEVAETARARLSPIRDIFSAIFFLFFGITTDPADLPAVLPLALLLAALGIAGKYLVGWWVTRDLTDKLSAWRATGFLIARGEFSMVIAALAAPIVIGVELQALTLAYVIITAFVASAVLRFTRSSLDRR</sequence>
<reference evidence="9 10" key="1">
    <citation type="submission" date="2020-05" db="EMBL/GenBank/DDBJ databases">
        <title>Aquirufa sp. strain 15G-AUS-rot a new Aquirufa species.</title>
        <authorList>
            <person name="Pitt A."/>
            <person name="Hahn M.W."/>
        </authorList>
    </citation>
    <scope>NUCLEOTIDE SEQUENCE [LARGE SCALE GENOMIC DNA]</scope>
    <source>
        <strain evidence="9 10">15G-AUS-rot</strain>
    </source>
</reference>
<dbReference type="GO" id="GO:1902600">
    <property type="term" value="P:proton transmembrane transport"/>
    <property type="evidence" value="ECO:0007669"/>
    <property type="project" value="InterPro"/>
</dbReference>
<feature type="transmembrane region" description="Helical" evidence="7">
    <location>
        <begin position="116"/>
        <end position="139"/>
    </location>
</feature>
<evidence type="ECO:0000313" key="9">
    <source>
        <dbReference type="EMBL" id="QKJ25142.1"/>
    </source>
</evidence>
<comment type="subcellular location">
    <subcellularLocation>
        <location evidence="1">Membrane</location>
        <topology evidence="1">Multi-pass membrane protein</topology>
    </subcellularLocation>
</comment>
<dbReference type="InterPro" id="IPR038770">
    <property type="entry name" value="Na+/solute_symporter_sf"/>
</dbReference>
<evidence type="ECO:0000256" key="2">
    <source>
        <dbReference type="ARBA" id="ARBA00005551"/>
    </source>
</evidence>
<dbReference type="GO" id="GO:0015297">
    <property type="term" value="F:antiporter activity"/>
    <property type="evidence" value="ECO:0007669"/>
    <property type="project" value="InterPro"/>
</dbReference>
<feature type="transmembrane region" description="Helical" evidence="7">
    <location>
        <begin position="299"/>
        <end position="320"/>
    </location>
</feature>
<dbReference type="PANTHER" id="PTHR42751:SF6">
    <property type="entry name" value="CONSERVED INTEGRAL MEMBRANE TRANSPORT PROTEIN-RELATED"/>
    <property type="match status" value="1"/>
</dbReference>
<feature type="transmembrane region" description="Helical" evidence="7">
    <location>
        <begin position="275"/>
        <end position="293"/>
    </location>
</feature>
<feature type="transmembrane region" description="Helical" evidence="7">
    <location>
        <begin position="230"/>
        <end position="263"/>
    </location>
</feature>
<proteinExistence type="inferred from homology"/>
<dbReference type="GO" id="GO:0016020">
    <property type="term" value="C:membrane"/>
    <property type="evidence" value="ECO:0007669"/>
    <property type="project" value="UniProtKB-SubCell"/>
</dbReference>
<feature type="transmembrane region" description="Helical" evidence="7">
    <location>
        <begin position="18"/>
        <end position="37"/>
    </location>
</feature>
<dbReference type="Pfam" id="PF00999">
    <property type="entry name" value="Na_H_Exchanger"/>
    <property type="match status" value="1"/>
</dbReference>
<keyword evidence="10" id="KW-1185">Reference proteome</keyword>
<feature type="transmembrane region" description="Helical" evidence="7">
    <location>
        <begin position="341"/>
        <end position="360"/>
    </location>
</feature>